<proteinExistence type="predicted"/>
<dbReference type="Pfam" id="PF21837">
    <property type="entry name" value="DUF6896"/>
    <property type="match status" value="1"/>
</dbReference>
<evidence type="ECO:0000313" key="3">
    <source>
        <dbReference type="Proteomes" id="UP000006258"/>
    </source>
</evidence>
<dbReference type="InterPro" id="IPR054191">
    <property type="entry name" value="DUF6896"/>
</dbReference>
<gene>
    <name evidence="2" type="ORF">HMPREF0766_13756</name>
</gene>
<sequence>MKKIEEAVIDYFEFIIGYKILIDQKGIEESSFINKGKGELGLYKYHYHGAGCRLEKEGVICEYDYLPTNDYPIKFSSWKLFEFMETNPKWKAQDYNLDDVHHSLMTLVEKKKLFLLDLNGVMFPIFQIKDIRF</sequence>
<dbReference type="STRING" id="525373.HMPREF0766_13756"/>
<comment type="caution">
    <text evidence="2">The sequence shown here is derived from an EMBL/GenBank/DDBJ whole genome shotgun (WGS) entry which is preliminary data.</text>
</comment>
<dbReference type="HOGENOM" id="CLU_1916309_0_0_10"/>
<reference evidence="2" key="1">
    <citation type="submission" date="2010-07" db="EMBL/GenBank/DDBJ databases">
        <authorList>
            <person name="Muzny D."/>
            <person name="Qin X."/>
            <person name="Buhay C."/>
            <person name="Dugan-Rocha S."/>
            <person name="Ding Y."/>
            <person name="Chen G."/>
            <person name="Hawes A."/>
            <person name="Holder M."/>
            <person name="Jhangiani S."/>
            <person name="Johnson A."/>
            <person name="Khan Z."/>
            <person name="Li Z."/>
            <person name="Liu W."/>
            <person name="Liu X."/>
            <person name="Perez L."/>
            <person name="Shen H."/>
            <person name="Wang Q."/>
            <person name="Watt J."/>
            <person name="Xi L."/>
            <person name="Xin Y."/>
            <person name="Zhou J."/>
            <person name="Deng J."/>
            <person name="Jiang H."/>
            <person name="Liu Y."/>
            <person name="Qu J."/>
            <person name="Song X.-Z."/>
            <person name="Zhang L."/>
            <person name="Villasana D."/>
            <person name="Johnson A."/>
            <person name="Liu J."/>
            <person name="Liyanage D."/>
            <person name="Lorensuhewa L."/>
            <person name="Robinson T."/>
            <person name="Song A."/>
            <person name="Song B.-B."/>
            <person name="Dinh H."/>
            <person name="Thornton R."/>
            <person name="Coyle M."/>
            <person name="Francisco L."/>
            <person name="Jackson L."/>
            <person name="Javaid M."/>
            <person name="Korchina V."/>
            <person name="Kovar C."/>
            <person name="Mata R."/>
            <person name="Mathew T."/>
            <person name="Ngo R."/>
            <person name="Nguyen L."/>
            <person name="Nguyen N."/>
            <person name="Okwuonu G."/>
            <person name="Ongeri F."/>
            <person name="Pham C."/>
            <person name="Simmons D."/>
            <person name="Wilczek-Boney K."/>
            <person name="Hale W."/>
            <person name="Jakkamsetti A."/>
            <person name="Pham P."/>
            <person name="Ruth R."/>
            <person name="San Lucas F."/>
            <person name="Warren J."/>
            <person name="Zhang J."/>
            <person name="Zhao Z."/>
            <person name="Zhou C."/>
            <person name="Zhu D."/>
            <person name="Lee S."/>
            <person name="Bess C."/>
            <person name="Blankenburg K."/>
            <person name="Forbes L."/>
            <person name="Fu Q."/>
            <person name="Gubbala S."/>
            <person name="Hirani K."/>
            <person name="Jayaseelan J.C."/>
            <person name="Lara F."/>
            <person name="Munidasa M."/>
            <person name="Palculict T."/>
            <person name="Patil S."/>
            <person name="Pu L.-L."/>
            <person name="Saada N."/>
            <person name="Tang L."/>
            <person name="Weissenberger G."/>
            <person name="Zhu Y."/>
            <person name="Hemphill L."/>
            <person name="Shang Y."/>
            <person name="Youmans B."/>
            <person name="Ayvaz T."/>
            <person name="Ross M."/>
            <person name="Santibanez J."/>
            <person name="Aqrawi P."/>
            <person name="Gross S."/>
            <person name="Joshi V."/>
            <person name="Fowler G."/>
            <person name="Nazareth L."/>
            <person name="Reid J."/>
            <person name="Worley K."/>
            <person name="Petrosino J."/>
            <person name="Highlander S."/>
            <person name="Gibbs R."/>
        </authorList>
    </citation>
    <scope>NUCLEOTIDE SEQUENCE [LARGE SCALE GENOMIC DNA]</scope>
    <source>
        <strain evidence="2">ATCC 33861</strain>
    </source>
</reference>
<organism evidence="2 3">
    <name type="scientific">Sphingobacterium spiritivorum ATCC 33861</name>
    <dbReference type="NCBI Taxonomy" id="525373"/>
    <lineage>
        <taxon>Bacteria</taxon>
        <taxon>Pseudomonadati</taxon>
        <taxon>Bacteroidota</taxon>
        <taxon>Sphingobacteriia</taxon>
        <taxon>Sphingobacteriales</taxon>
        <taxon>Sphingobacteriaceae</taxon>
        <taxon>Sphingobacterium</taxon>
    </lineage>
</organism>
<name>D7VS02_SPHSI</name>
<dbReference type="AlphaFoldDB" id="D7VS02"/>
<evidence type="ECO:0000313" key="2">
    <source>
        <dbReference type="EMBL" id="EFK56553.1"/>
    </source>
</evidence>
<accession>D7VS02</accession>
<keyword evidence="3" id="KW-1185">Reference proteome</keyword>
<dbReference type="Proteomes" id="UP000006258">
    <property type="component" value="Unassembled WGS sequence"/>
</dbReference>
<feature type="domain" description="DUF6896" evidence="1">
    <location>
        <begin position="32"/>
        <end position="116"/>
    </location>
</feature>
<dbReference type="EMBL" id="ACHA02000012">
    <property type="protein sequence ID" value="EFK56553.1"/>
    <property type="molecule type" value="Genomic_DNA"/>
</dbReference>
<dbReference type="RefSeq" id="WP_002995191.1">
    <property type="nucleotide sequence ID" value="NZ_GL379770.1"/>
</dbReference>
<dbReference type="GeneID" id="95431035"/>
<evidence type="ECO:0000259" key="1">
    <source>
        <dbReference type="Pfam" id="PF21837"/>
    </source>
</evidence>
<protein>
    <recommendedName>
        <fullName evidence="1">DUF6896 domain-containing protein</fullName>
    </recommendedName>
</protein>
<dbReference type="eggNOG" id="ENOG5033K1A">
    <property type="taxonomic scope" value="Bacteria"/>
</dbReference>
<dbReference type="OrthoDB" id="709560at2"/>